<evidence type="ECO:0000313" key="3">
    <source>
        <dbReference type="EMBL" id="CBL35187.1"/>
    </source>
</evidence>
<dbReference type="Pfam" id="PF13173">
    <property type="entry name" value="AAA_14"/>
    <property type="match status" value="1"/>
</dbReference>
<dbReference type="BioCyc" id="ESIR717961:G136L-1972-MONOMER"/>
<dbReference type="Proteomes" id="UP000007050">
    <property type="component" value="Chromosome"/>
</dbReference>
<feature type="domain" description="AAA" evidence="1">
    <location>
        <begin position="20"/>
        <end position="139"/>
    </location>
</feature>
<name>D4MN54_9FIRM</name>
<dbReference type="EMBL" id="FP929059">
    <property type="protein sequence ID" value="CBL35187.1"/>
    <property type="molecule type" value="Genomic_DNA"/>
</dbReference>
<dbReference type="SUPFAM" id="SSF52540">
    <property type="entry name" value="P-loop containing nucleoside triphosphate hydrolases"/>
    <property type="match status" value="1"/>
</dbReference>
<reference evidence="3 4" key="1">
    <citation type="submission" date="2010-03" db="EMBL/GenBank/DDBJ databases">
        <title>The genome sequence of Eubacterium siraeum V10Sc8a.</title>
        <authorList>
            <consortium name="metaHIT consortium -- http://www.metahit.eu/"/>
            <person name="Pajon A."/>
            <person name="Turner K."/>
            <person name="Parkhill J."/>
            <person name="Duncan S."/>
            <person name="Flint H."/>
        </authorList>
    </citation>
    <scope>NUCLEOTIDE SEQUENCE [LARGE SCALE GENOMIC DNA]</scope>
    <source>
        <strain evidence="3 4">V10Sc8a</strain>
    </source>
</reference>
<evidence type="ECO:0000259" key="1">
    <source>
        <dbReference type="Pfam" id="PF13173"/>
    </source>
</evidence>
<feature type="domain" description="DUF4143" evidence="2">
    <location>
        <begin position="202"/>
        <end position="360"/>
    </location>
</feature>
<evidence type="ECO:0000259" key="2">
    <source>
        <dbReference type="Pfam" id="PF13635"/>
    </source>
</evidence>
<evidence type="ECO:0000313" key="4">
    <source>
        <dbReference type="Proteomes" id="UP000007050"/>
    </source>
</evidence>
<dbReference type="PANTHER" id="PTHR43566:SF2">
    <property type="entry name" value="DUF4143 DOMAIN-CONTAINING PROTEIN"/>
    <property type="match status" value="1"/>
</dbReference>
<gene>
    <name evidence="3" type="ORF">ES1_23590</name>
</gene>
<protein>
    <submittedName>
        <fullName evidence="3">Predicted ATPase (AAA+ superfamily)</fullName>
    </submittedName>
</protein>
<accession>D4MN54</accession>
<dbReference type="HOGENOM" id="CLU_041527_3_1_9"/>
<dbReference type="InterPro" id="IPR027417">
    <property type="entry name" value="P-loop_NTPase"/>
</dbReference>
<dbReference type="Pfam" id="PF13635">
    <property type="entry name" value="DUF4143"/>
    <property type="match status" value="1"/>
</dbReference>
<dbReference type="AlphaFoldDB" id="D4MN54"/>
<dbReference type="InterPro" id="IPR041682">
    <property type="entry name" value="AAA_14"/>
</dbReference>
<dbReference type="PANTHER" id="PTHR43566">
    <property type="entry name" value="CONSERVED PROTEIN"/>
    <property type="match status" value="1"/>
</dbReference>
<sequence>MKYISRHMENRILELSKSYSAILLTGPRQAGKTTMLRELAEKENIGRRYVTLDNLSERDLAKNDPALFLQLHKPPVLIDEVQYAPELFTYVKIHIDEHHKPGDFWMTGSQIFRLMRGVQESLAGRVALLHMSPMSQREIVGSPCVPFTTDMERLLDERDQIAPVTTPELFERLWRGSMPGLISGQTPDRNVFYSSYLSTYVERDVRVLSGSVDALKFNRFVTAVAARCSQLLNYNALAEDADIDIQTSKAWINILETLGIIFLLHPYSNNVLKRTIKTPKVYFYDTGLVCYLTRWSSPEVAESGAMSGALLENYTVSEIMKSYQNAGLEPYLYFYRDRDAKKIDVILEGDGKLSPLEIKKTATPDKRLTRVFKVIDKSPLQIGTGAVLCMADVFSVFDSNNLIVPIWMI</sequence>
<dbReference type="InterPro" id="IPR025420">
    <property type="entry name" value="DUF4143"/>
</dbReference>
<organism evidence="3 4">
    <name type="scientific">[Eubacterium] siraeum V10Sc8a</name>
    <dbReference type="NCBI Taxonomy" id="717961"/>
    <lineage>
        <taxon>Bacteria</taxon>
        <taxon>Bacillati</taxon>
        <taxon>Bacillota</taxon>
        <taxon>Clostridia</taxon>
        <taxon>Eubacteriales</taxon>
        <taxon>Oscillospiraceae</taxon>
        <taxon>Oscillospiraceae incertae sedis</taxon>
    </lineage>
</organism>
<dbReference type="KEGG" id="esr:ES1_23590"/>
<reference evidence="3 4" key="2">
    <citation type="submission" date="2010-03" db="EMBL/GenBank/DDBJ databases">
        <authorList>
            <person name="Pajon A."/>
        </authorList>
    </citation>
    <scope>NUCLEOTIDE SEQUENCE [LARGE SCALE GENOMIC DNA]</scope>
    <source>
        <strain evidence="3 4">V10Sc8a</strain>
    </source>
</reference>
<proteinExistence type="predicted"/>
<dbReference type="Gene3D" id="3.40.50.300">
    <property type="entry name" value="P-loop containing nucleotide triphosphate hydrolases"/>
    <property type="match status" value="1"/>
</dbReference>
<dbReference type="PATRIC" id="fig|717961.3.peg.2490"/>